<comment type="similarity">
    <text evidence="1">Belongs to the SAS10 family.</text>
</comment>
<gene>
    <name evidence="3" type="ORF">LOD99_7672</name>
</gene>
<dbReference type="Proteomes" id="UP001165289">
    <property type="component" value="Unassembled WGS sequence"/>
</dbReference>
<dbReference type="AlphaFoldDB" id="A0AAV7JP49"/>
<dbReference type="EMBL" id="JAKMXF010000310">
    <property type="protein sequence ID" value="KAI6650622.1"/>
    <property type="molecule type" value="Genomic_DNA"/>
</dbReference>
<evidence type="ECO:0000313" key="4">
    <source>
        <dbReference type="Proteomes" id="UP001165289"/>
    </source>
</evidence>
<reference evidence="3 4" key="1">
    <citation type="journal article" date="2023" name="BMC Biol.">
        <title>The compact genome of the sponge Oopsacas minuta (Hexactinellida) is lacking key metazoan core genes.</title>
        <authorList>
            <person name="Santini S."/>
            <person name="Schenkelaars Q."/>
            <person name="Jourda C."/>
            <person name="Duchesne M."/>
            <person name="Belahbib H."/>
            <person name="Rocher C."/>
            <person name="Selva M."/>
            <person name="Riesgo A."/>
            <person name="Vervoort M."/>
            <person name="Leys S.P."/>
            <person name="Kodjabachian L."/>
            <person name="Le Bivic A."/>
            <person name="Borchiellini C."/>
            <person name="Claverie J.M."/>
            <person name="Renard E."/>
        </authorList>
    </citation>
    <scope>NUCLEOTIDE SEQUENCE [LARGE SCALE GENOMIC DNA]</scope>
    <source>
        <strain evidence="3">SPO-2</strain>
    </source>
</reference>
<proteinExistence type="inferred from homology"/>
<dbReference type="PANTHER" id="PTHR13237:SF9">
    <property type="entry name" value="NEUROGUIDIN"/>
    <property type="match status" value="1"/>
</dbReference>
<organism evidence="3 4">
    <name type="scientific">Oopsacas minuta</name>
    <dbReference type="NCBI Taxonomy" id="111878"/>
    <lineage>
        <taxon>Eukaryota</taxon>
        <taxon>Metazoa</taxon>
        <taxon>Porifera</taxon>
        <taxon>Hexactinellida</taxon>
        <taxon>Hexasterophora</taxon>
        <taxon>Lyssacinosida</taxon>
        <taxon>Leucopsacidae</taxon>
        <taxon>Oopsacas</taxon>
    </lineage>
</organism>
<evidence type="ECO:0000256" key="2">
    <source>
        <dbReference type="SAM" id="MobiDB-lite"/>
    </source>
</evidence>
<sequence length="162" mass="18163">MITKGEDEDIVAEHTPRFLELLSNIKTETDKAKEFVSSFHSSSSEDSALETQSEGISLLSLKSHLLLDYIINLTKVILHKLEAKPLSLVHSDVIDQLIKERVVLEKIKPLEMKTKYQIDKLVTLATRGSTSNHHPLSYKPNPSNLMPRKEGLSLGGYQLSRG</sequence>
<dbReference type="GO" id="GO:0000462">
    <property type="term" value="P:maturation of SSU-rRNA from tricistronic rRNA transcript (SSU-rRNA, 5.8S rRNA, LSU-rRNA)"/>
    <property type="evidence" value="ECO:0007669"/>
    <property type="project" value="TreeGrafter"/>
</dbReference>
<dbReference type="GO" id="GO:0032040">
    <property type="term" value="C:small-subunit processome"/>
    <property type="evidence" value="ECO:0007669"/>
    <property type="project" value="TreeGrafter"/>
</dbReference>
<protein>
    <submittedName>
        <fullName evidence="3">Neuroguidin</fullName>
    </submittedName>
</protein>
<feature type="compositionally biased region" description="Polar residues" evidence="2">
    <location>
        <begin position="128"/>
        <end position="144"/>
    </location>
</feature>
<evidence type="ECO:0000313" key="3">
    <source>
        <dbReference type="EMBL" id="KAI6650622.1"/>
    </source>
</evidence>
<dbReference type="Pfam" id="PF04000">
    <property type="entry name" value="Sas10_Utp3"/>
    <property type="match status" value="1"/>
</dbReference>
<evidence type="ECO:0000256" key="1">
    <source>
        <dbReference type="ARBA" id="ARBA00010979"/>
    </source>
</evidence>
<name>A0AAV7JP49_9METZ</name>
<accession>A0AAV7JP49</accession>
<dbReference type="PANTHER" id="PTHR13237">
    <property type="entry name" value="SOMETHING ABOUT SILENCING PROTEIN 10-RELATED"/>
    <property type="match status" value="1"/>
</dbReference>
<keyword evidence="4" id="KW-1185">Reference proteome</keyword>
<feature type="region of interest" description="Disordered" evidence="2">
    <location>
        <begin position="128"/>
        <end position="162"/>
    </location>
</feature>
<dbReference type="InterPro" id="IPR007146">
    <property type="entry name" value="Sas10/Utp3/C1D"/>
</dbReference>
<comment type="caution">
    <text evidence="3">The sequence shown here is derived from an EMBL/GenBank/DDBJ whole genome shotgun (WGS) entry which is preliminary data.</text>
</comment>